<keyword evidence="1" id="KW-0472">Membrane</keyword>
<dbReference type="EMBL" id="REGN01011666">
    <property type="protein sequence ID" value="RMZ97063.1"/>
    <property type="molecule type" value="Genomic_DNA"/>
</dbReference>
<evidence type="ECO:0000256" key="1">
    <source>
        <dbReference type="SAM" id="Phobius"/>
    </source>
</evidence>
<feature type="transmembrane region" description="Helical" evidence="1">
    <location>
        <begin position="75"/>
        <end position="99"/>
    </location>
</feature>
<reference evidence="2 3" key="1">
    <citation type="journal article" date="2018" name="Sci. Rep.">
        <title>Genomic signatures of local adaptation to the degree of environmental predictability in rotifers.</title>
        <authorList>
            <person name="Franch-Gras L."/>
            <person name="Hahn C."/>
            <person name="Garcia-Roger E.M."/>
            <person name="Carmona M.J."/>
            <person name="Serra M."/>
            <person name="Gomez A."/>
        </authorList>
    </citation>
    <scope>NUCLEOTIDE SEQUENCE [LARGE SCALE GENOMIC DNA]</scope>
    <source>
        <strain evidence="2">HYR1</strain>
    </source>
</reference>
<gene>
    <name evidence="2" type="ORF">BpHYR1_001948</name>
</gene>
<proteinExistence type="predicted"/>
<keyword evidence="1" id="KW-1133">Transmembrane helix</keyword>
<evidence type="ECO:0000313" key="3">
    <source>
        <dbReference type="Proteomes" id="UP000276133"/>
    </source>
</evidence>
<sequence>MVWNGNEMVGDFWIRKQSRNQNKALHFCKPTLVRAVLVPDGIFWSYNGLKLFAFYSHAKLHIFKFFLRYQHTCNFFFVGTILFREHQIVIIISTLIIVFRNS</sequence>
<keyword evidence="1" id="KW-0812">Transmembrane</keyword>
<keyword evidence="3" id="KW-1185">Reference proteome</keyword>
<name>A0A3M7PDI6_BRAPC</name>
<accession>A0A3M7PDI6</accession>
<evidence type="ECO:0000313" key="2">
    <source>
        <dbReference type="EMBL" id="RMZ97063.1"/>
    </source>
</evidence>
<comment type="caution">
    <text evidence="2">The sequence shown here is derived from an EMBL/GenBank/DDBJ whole genome shotgun (WGS) entry which is preliminary data.</text>
</comment>
<dbReference type="AlphaFoldDB" id="A0A3M7PDI6"/>
<dbReference type="Proteomes" id="UP000276133">
    <property type="component" value="Unassembled WGS sequence"/>
</dbReference>
<protein>
    <submittedName>
        <fullName evidence="2">Uncharacterized protein</fullName>
    </submittedName>
</protein>
<organism evidence="2 3">
    <name type="scientific">Brachionus plicatilis</name>
    <name type="common">Marine rotifer</name>
    <name type="synonym">Brachionus muelleri</name>
    <dbReference type="NCBI Taxonomy" id="10195"/>
    <lineage>
        <taxon>Eukaryota</taxon>
        <taxon>Metazoa</taxon>
        <taxon>Spiralia</taxon>
        <taxon>Gnathifera</taxon>
        <taxon>Rotifera</taxon>
        <taxon>Eurotatoria</taxon>
        <taxon>Monogononta</taxon>
        <taxon>Pseudotrocha</taxon>
        <taxon>Ploima</taxon>
        <taxon>Brachionidae</taxon>
        <taxon>Brachionus</taxon>
    </lineage>
</organism>